<protein>
    <submittedName>
        <fullName evidence="2">Unannotated protein</fullName>
    </submittedName>
</protein>
<gene>
    <name evidence="2" type="ORF">UFOPK2579_01560</name>
</gene>
<dbReference type="EMBL" id="CAEZXR010000184">
    <property type="protein sequence ID" value="CAB4713111.1"/>
    <property type="molecule type" value="Genomic_DNA"/>
</dbReference>
<dbReference type="AlphaFoldDB" id="A0A6J6QMR6"/>
<feature type="region of interest" description="Disordered" evidence="1">
    <location>
        <begin position="89"/>
        <end position="124"/>
    </location>
</feature>
<reference evidence="2" key="1">
    <citation type="submission" date="2020-05" db="EMBL/GenBank/DDBJ databases">
        <authorList>
            <person name="Chiriac C."/>
            <person name="Salcher M."/>
            <person name="Ghai R."/>
            <person name="Kavagutti S V."/>
        </authorList>
    </citation>
    <scope>NUCLEOTIDE SEQUENCE</scope>
</reference>
<evidence type="ECO:0000256" key="1">
    <source>
        <dbReference type="SAM" id="MobiDB-lite"/>
    </source>
</evidence>
<name>A0A6J6QMR6_9ZZZZ</name>
<accession>A0A6J6QMR6</accession>
<evidence type="ECO:0000313" key="2">
    <source>
        <dbReference type="EMBL" id="CAB4713111.1"/>
    </source>
</evidence>
<proteinExistence type="predicted"/>
<feature type="compositionally biased region" description="Low complexity" evidence="1">
    <location>
        <begin position="98"/>
        <end position="124"/>
    </location>
</feature>
<sequence>MPSARAVVTYGASICERNDSLRKRDSAAATGRARHRAGIRRYCTARSGLVVKPCGGVPPAGSTRTTTASSTISSVPVTNVGNATAMVLKPDSTESSQRRSASTPPTAASRARSTAMTSAAAVSTTVFVSPSPTSVLMSTPTT</sequence>
<organism evidence="2">
    <name type="scientific">freshwater metagenome</name>
    <dbReference type="NCBI Taxonomy" id="449393"/>
    <lineage>
        <taxon>unclassified sequences</taxon>
        <taxon>metagenomes</taxon>
        <taxon>ecological metagenomes</taxon>
    </lineage>
</organism>